<reference evidence="1 2" key="1">
    <citation type="submission" date="2015-09" db="EMBL/GenBank/DDBJ databases">
        <title>Trachymyrmex zeteki WGS genome.</title>
        <authorList>
            <person name="Nygaard S."/>
            <person name="Hu H."/>
            <person name="Boomsma J."/>
            <person name="Zhang G."/>
        </authorList>
    </citation>
    <scope>NUCLEOTIDE SEQUENCE [LARGE SCALE GENOMIC DNA]</scope>
    <source>
        <strain evidence="1">Tzet28-1</strain>
        <tissue evidence="1">Whole body</tissue>
    </source>
</reference>
<evidence type="ECO:0000313" key="1">
    <source>
        <dbReference type="EMBL" id="KYQ54089.1"/>
    </source>
</evidence>
<proteinExistence type="predicted"/>
<protein>
    <submittedName>
        <fullName evidence="1">CUGBP Elav-like family member 3</fullName>
    </submittedName>
</protein>
<accession>A0A151X110</accession>
<name>A0A151X110_9HYME</name>
<sequence length="740" mass="81552">MRSGLIDSLTMSLTLSTKEQYLAPRRIAKNLTTYCSFKATFTAECSRFHCRATRCGARLVAYQFHFRIGDIGAYSKYIYMYISGSWRRKRKFDRIHAYTILATIDSNRRYLCYRINPPVAQFDTPDTRSYYLNTYWRLPMDGKIRDRGNPTEGMFPSDFYNHVAKVDTRGAYIDGSIFKSPFFISNGNRCSSPIDHDDSIFELTLLSERQLRVWIKDLSISGIAPSRNRHEVDMATLSSLQWTPGVPDRKGQRGKEYNAVKQRHLMSCREQSGKNRFVIFFRNSSKFLAPAVTSRGLFFEQVRFDRSNDPVDYYLVYTTPRAKDDNNCSASFSYATIQIVIARNRDHRRLGLRSALSARGCAFVKLSSHQEALAAINSLHGSQTMPVKALGCAPWPDSRWPSSVNGSGMRGLLEGITGSWWLEIGPGSRSNGCRACKHPSNDWPNRNLHNTWRSAARLLLSAALWGEERPSVSVKPPNFLGLGSDQEFPVVIELSGASSSIVVKFADTDKERQIRRMQQMAGNMSILNPFFNHFGAYNAYAQQQAALMAAATAQGTYINPMTALAGQLPHTLNGMPNPVVPPTSGLLVGTGTGQPVNGALPSLPSPTMPNFNMAAQTPNGQPAGSDPGVYTNGIPQTYAGHALHLSIPAQGLANGEAALQHAAAYPGMQAYAGVAAYPAVYGQFPQAIPQPMTAVAPTQREDPRPVHTSRHELSIVGAQRGARVSTSLDAAATAANRTVP</sequence>
<dbReference type="STRING" id="64791.A0A151X110"/>
<dbReference type="EMBL" id="KQ982588">
    <property type="protein sequence ID" value="KYQ54089.1"/>
    <property type="molecule type" value="Genomic_DNA"/>
</dbReference>
<gene>
    <name evidence="1" type="ORF">ALC60_06961</name>
</gene>
<organism evidence="1 2">
    <name type="scientific">Mycetomoellerius zeteki</name>
    <dbReference type="NCBI Taxonomy" id="64791"/>
    <lineage>
        <taxon>Eukaryota</taxon>
        <taxon>Metazoa</taxon>
        <taxon>Ecdysozoa</taxon>
        <taxon>Arthropoda</taxon>
        <taxon>Hexapoda</taxon>
        <taxon>Insecta</taxon>
        <taxon>Pterygota</taxon>
        <taxon>Neoptera</taxon>
        <taxon>Endopterygota</taxon>
        <taxon>Hymenoptera</taxon>
        <taxon>Apocrita</taxon>
        <taxon>Aculeata</taxon>
        <taxon>Formicoidea</taxon>
        <taxon>Formicidae</taxon>
        <taxon>Myrmicinae</taxon>
        <taxon>Mycetomoellerius</taxon>
    </lineage>
</organism>
<evidence type="ECO:0000313" key="2">
    <source>
        <dbReference type="Proteomes" id="UP000075809"/>
    </source>
</evidence>
<keyword evidence="2" id="KW-1185">Reference proteome</keyword>
<dbReference type="AlphaFoldDB" id="A0A151X110"/>
<dbReference type="Proteomes" id="UP000075809">
    <property type="component" value="Unassembled WGS sequence"/>
</dbReference>